<dbReference type="EMBL" id="POSP01000001">
    <property type="protein sequence ID" value="PND40343.1"/>
    <property type="molecule type" value="Genomic_DNA"/>
</dbReference>
<dbReference type="NCBIfam" id="NF008216">
    <property type="entry name" value="PRK10983.1"/>
    <property type="match status" value="1"/>
</dbReference>
<evidence type="ECO:0000256" key="6">
    <source>
        <dbReference type="ARBA" id="ARBA00022989"/>
    </source>
</evidence>
<dbReference type="PANTHER" id="PTHR21716:SF67">
    <property type="entry name" value="TRANSPORT PROTEIN YDIK-RELATED"/>
    <property type="match status" value="1"/>
</dbReference>
<feature type="transmembrane region" description="Helical" evidence="9">
    <location>
        <begin position="226"/>
        <end position="247"/>
    </location>
</feature>
<protein>
    <recommendedName>
        <fullName evidence="12">AI-2E family transporter YdiK</fullName>
    </recommendedName>
</protein>
<keyword evidence="3" id="KW-0813">Transport</keyword>
<evidence type="ECO:0000256" key="7">
    <source>
        <dbReference type="ARBA" id="ARBA00023136"/>
    </source>
</evidence>
<keyword evidence="4" id="KW-1003">Cell membrane</keyword>
<proteinExistence type="inferred from homology"/>
<evidence type="ECO:0000256" key="2">
    <source>
        <dbReference type="ARBA" id="ARBA00009773"/>
    </source>
</evidence>
<gene>
    <name evidence="10" type="ORF">C1O66_02910</name>
</gene>
<feature type="transmembrane region" description="Helical" evidence="9">
    <location>
        <begin position="288"/>
        <end position="307"/>
    </location>
</feature>
<evidence type="ECO:0000313" key="10">
    <source>
        <dbReference type="EMBL" id="PND40343.1"/>
    </source>
</evidence>
<evidence type="ECO:0000313" key="11">
    <source>
        <dbReference type="Proteomes" id="UP000235916"/>
    </source>
</evidence>
<organism evidence="10 11">
    <name type="scientific">Kinneretia aquatilis</name>
    <dbReference type="NCBI Taxonomy" id="2070761"/>
    <lineage>
        <taxon>Bacteria</taxon>
        <taxon>Pseudomonadati</taxon>
        <taxon>Pseudomonadota</taxon>
        <taxon>Betaproteobacteria</taxon>
        <taxon>Burkholderiales</taxon>
        <taxon>Sphaerotilaceae</taxon>
        <taxon>Roseateles</taxon>
    </lineage>
</organism>
<sequence>MKPSSPQPSSPPPDAPRQDITRILLAVLAVALLIFASLWVLQPFLGASVWATMVVVATWPLMESLQARLWGRRGLATSVMVLGLLLLLFVPLSIALSTVVTHADQVMAWAPKLLDAQIPEPPAWLASLPVIGENLAAFWHKVAQEGLSSLLAMIKPYVGSSLKWTAAQAGNLGMIGLQFLLTVAIAAILYSEGESAVLHVRRFARRLAGEQGDAVITLAGQAIRGVALGIVVTALVQTALGGLGLWISGVPFAGLLCAVMLMACLAQIGPALVLAPAVAWLFWSGDNVWATVLLVWTLLVTTLDNFLRPWLIKKGADLPLLLIFAGVIGGLLAFGLVGLFIGPVVLAVTYTLLEAWVSEGLPAKAQAVRERATQATPARPASAGRRAPRN</sequence>
<keyword evidence="5 9" id="KW-0812">Transmembrane</keyword>
<dbReference type="GO" id="GO:0005886">
    <property type="term" value="C:plasma membrane"/>
    <property type="evidence" value="ECO:0007669"/>
    <property type="project" value="UniProtKB-SubCell"/>
</dbReference>
<evidence type="ECO:0008006" key="12">
    <source>
        <dbReference type="Google" id="ProtNLM"/>
    </source>
</evidence>
<dbReference type="RefSeq" id="WP_102766478.1">
    <property type="nucleotide sequence ID" value="NZ_POSP01000001.1"/>
</dbReference>
<dbReference type="OrthoDB" id="106838at2"/>
<comment type="similarity">
    <text evidence="2">Belongs to the autoinducer-2 exporter (AI-2E) (TC 2.A.86) family.</text>
</comment>
<feature type="region of interest" description="Disordered" evidence="8">
    <location>
        <begin position="370"/>
        <end position="390"/>
    </location>
</feature>
<feature type="transmembrane region" description="Helical" evidence="9">
    <location>
        <begin position="254"/>
        <end position="282"/>
    </location>
</feature>
<dbReference type="AlphaFoldDB" id="A0A2N8L3S4"/>
<evidence type="ECO:0000256" key="1">
    <source>
        <dbReference type="ARBA" id="ARBA00004651"/>
    </source>
</evidence>
<comment type="caution">
    <text evidence="10">The sequence shown here is derived from an EMBL/GenBank/DDBJ whole genome shotgun (WGS) entry which is preliminary data.</text>
</comment>
<keyword evidence="11" id="KW-1185">Reference proteome</keyword>
<name>A0A2N8L3S4_9BURK</name>
<feature type="transmembrane region" description="Helical" evidence="9">
    <location>
        <begin position="74"/>
        <end position="103"/>
    </location>
</feature>
<feature type="transmembrane region" description="Helical" evidence="9">
    <location>
        <begin position="20"/>
        <end position="38"/>
    </location>
</feature>
<dbReference type="InterPro" id="IPR002549">
    <property type="entry name" value="AI-2E-like"/>
</dbReference>
<comment type="subcellular location">
    <subcellularLocation>
        <location evidence="1">Cell membrane</location>
        <topology evidence="1">Multi-pass membrane protein</topology>
    </subcellularLocation>
</comment>
<reference evidence="10 11" key="1">
    <citation type="submission" date="2018-01" db="EMBL/GenBank/DDBJ databases">
        <title>Draft genome sequence of Paucibacter aquatile CR182 isolated from freshwater of the Nakdong River.</title>
        <authorList>
            <person name="Choi A."/>
            <person name="Chung E.J."/>
        </authorList>
    </citation>
    <scope>NUCLEOTIDE SEQUENCE [LARGE SCALE GENOMIC DNA]</scope>
    <source>
        <strain evidence="10 11">CR182</strain>
    </source>
</reference>
<keyword evidence="6 9" id="KW-1133">Transmembrane helix</keyword>
<evidence type="ECO:0000256" key="3">
    <source>
        <dbReference type="ARBA" id="ARBA00022448"/>
    </source>
</evidence>
<accession>A0A2N8L3S4</accession>
<keyword evidence="7 9" id="KW-0472">Membrane</keyword>
<feature type="compositionally biased region" description="Low complexity" evidence="8">
    <location>
        <begin position="377"/>
        <end position="390"/>
    </location>
</feature>
<evidence type="ECO:0000256" key="9">
    <source>
        <dbReference type="SAM" id="Phobius"/>
    </source>
</evidence>
<dbReference type="PANTHER" id="PTHR21716">
    <property type="entry name" value="TRANSMEMBRANE PROTEIN"/>
    <property type="match status" value="1"/>
</dbReference>
<dbReference type="Proteomes" id="UP000235916">
    <property type="component" value="Unassembled WGS sequence"/>
</dbReference>
<feature type="transmembrane region" description="Helical" evidence="9">
    <location>
        <begin position="44"/>
        <end position="62"/>
    </location>
</feature>
<evidence type="ECO:0000256" key="8">
    <source>
        <dbReference type="SAM" id="MobiDB-lite"/>
    </source>
</evidence>
<feature type="transmembrane region" description="Helical" evidence="9">
    <location>
        <begin position="319"/>
        <end position="352"/>
    </location>
</feature>
<evidence type="ECO:0000256" key="4">
    <source>
        <dbReference type="ARBA" id="ARBA00022475"/>
    </source>
</evidence>
<dbReference type="Pfam" id="PF01594">
    <property type="entry name" value="AI-2E_transport"/>
    <property type="match status" value="1"/>
</dbReference>
<evidence type="ECO:0000256" key="5">
    <source>
        <dbReference type="ARBA" id="ARBA00022692"/>
    </source>
</evidence>
<feature type="transmembrane region" description="Helical" evidence="9">
    <location>
        <begin position="164"/>
        <end position="190"/>
    </location>
</feature>